<keyword evidence="4" id="KW-1185">Reference proteome</keyword>
<organism evidence="5">
    <name type="scientific">Onchocerca flexuosa</name>
    <dbReference type="NCBI Taxonomy" id="387005"/>
    <lineage>
        <taxon>Eukaryota</taxon>
        <taxon>Metazoa</taxon>
        <taxon>Ecdysozoa</taxon>
        <taxon>Nematoda</taxon>
        <taxon>Chromadorea</taxon>
        <taxon>Rhabditida</taxon>
        <taxon>Spirurina</taxon>
        <taxon>Spiruromorpha</taxon>
        <taxon>Filarioidea</taxon>
        <taxon>Onchocercidae</taxon>
        <taxon>Onchocerca</taxon>
    </lineage>
</organism>
<dbReference type="InterPro" id="IPR016024">
    <property type="entry name" value="ARM-type_fold"/>
</dbReference>
<feature type="domain" description="Formin FH3" evidence="2">
    <location>
        <begin position="1"/>
        <end position="163"/>
    </location>
</feature>
<dbReference type="GO" id="GO:0005884">
    <property type="term" value="C:actin filament"/>
    <property type="evidence" value="ECO:0007669"/>
    <property type="project" value="TreeGrafter"/>
</dbReference>
<name>A0A183HI29_9BILA</name>
<dbReference type="SMART" id="SM01139">
    <property type="entry name" value="Drf_FH3"/>
    <property type="match status" value="1"/>
</dbReference>
<dbReference type="EMBL" id="UZAJ01007252">
    <property type="protein sequence ID" value="VDO49517.1"/>
    <property type="molecule type" value="Genomic_DNA"/>
</dbReference>
<feature type="compositionally biased region" description="Pro residues" evidence="1">
    <location>
        <begin position="251"/>
        <end position="260"/>
    </location>
</feature>
<dbReference type="PANTHER" id="PTHR45691:SF6">
    <property type="entry name" value="PROTEIN DIAPHANOUS"/>
    <property type="match status" value="1"/>
</dbReference>
<proteinExistence type="predicted"/>
<protein>
    <submittedName>
        <fullName evidence="5">Drf_FH3 domain-containing protein</fullName>
    </submittedName>
</protein>
<evidence type="ECO:0000313" key="3">
    <source>
        <dbReference type="EMBL" id="VDO49517.1"/>
    </source>
</evidence>
<feature type="region of interest" description="Disordered" evidence="1">
    <location>
        <begin position="213"/>
        <end position="260"/>
    </location>
</feature>
<dbReference type="InterPro" id="IPR051412">
    <property type="entry name" value="Formin_Homology_Diaphanous_sf"/>
</dbReference>
<evidence type="ECO:0000259" key="2">
    <source>
        <dbReference type="SMART" id="SM01139"/>
    </source>
</evidence>
<dbReference type="InterPro" id="IPR011989">
    <property type="entry name" value="ARM-like"/>
</dbReference>
<dbReference type="PANTHER" id="PTHR45691">
    <property type="entry name" value="PROTEIN DIAPHANOUS"/>
    <property type="match status" value="1"/>
</dbReference>
<sequence>MTLINVVLDVPEPDDTTTEEGRASAEAAWQIRMHWRSEFMRAGMYDCIQFLEGCTLEAIKKQYDNFCRIKEADFAELVNRGKGRKKGEYEDPDCCYNILLAGVKNTRAEGPFLSILQHLLLVTDDNSVRTEYFRLIENCISEIVLPKTCVDPDFRGKFEFTQDVIHFLDALEDGQEERQANKRVETATQAKNEALAKLSQYYKRMEEFANEAEQLRKHIKDPNVPLPPPTSRLSPPETYIDTTDKKIPPVTGGPPPPPLP</sequence>
<dbReference type="InterPro" id="IPR010472">
    <property type="entry name" value="FH3_dom"/>
</dbReference>
<dbReference type="STRING" id="387005.A0A183HI29"/>
<dbReference type="AlphaFoldDB" id="A0A183HI29"/>
<accession>A0A183HI29</accession>
<reference evidence="5" key="1">
    <citation type="submission" date="2016-06" db="UniProtKB">
        <authorList>
            <consortium name="WormBaseParasite"/>
        </authorList>
    </citation>
    <scope>IDENTIFICATION</scope>
</reference>
<dbReference type="Proteomes" id="UP000267606">
    <property type="component" value="Unassembled WGS sequence"/>
</dbReference>
<dbReference type="GO" id="GO:0003779">
    <property type="term" value="F:actin binding"/>
    <property type="evidence" value="ECO:0007669"/>
    <property type="project" value="InterPro"/>
</dbReference>
<dbReference type="Gene3D" id="1.10.238.150">
    <property type="entry name" value="Formin, FH3 diaphanous domain"/>
    <property type="match status" value="1"/>
</dbReference>
<evidence type="ECO:0000256" key="1">
    <source>
        <dbReference type="SAM" id="MobiDB-lite"/>
    </source>
</evidence>
<dbReference type="SUPFAM" id="SSF48371">
    <property type="entry name" value="ARM repeat"/>
    <property type="match status" value="1"/>
</dbReference>
<evidence type="ECO:0000313" key="4">
    <source>
        <dbReference type="Proteomes" id="UP000267606"/>
    </source>
</evidence>
<dbReference type="WBParaSite" id="OFLC_0000714001-mRNA-1">
    <property type="protein sequence ID" value="OFLC_0000714001-mRNA-1"/>
    <property type="gene ID" value="OFLC_0000714001"/>
</dbReference>
<dbReference type="GO" id="GO:0030041">
    <property type="term" value="P:actin filament polymerization"/>
    <property type="evidence" value="ECO:0007669"/>
    <property type="project" value="TreeGrafter"/>
</dbReference>
<dbReference type="Gene3D" id="1.25.10.10">
    <property type="entry name" value="Leucine-rich Repeat Variant"/>
    <property type="match status" value="1"/>
</dbReference>
<evidence type="ECO:0000313" key="5">
    <source>
        <dbReference type="WBParaSite" id="OFLC_0000714001-mRNA-1"/>
    </source>
</evidence>
<reference evidence="3 4" key="2">
    <citation type="submission" date="2018-11" db="EMBL/GenBank/DDBJ databases">
        <authorList>
            <consortium name="Pathogen Informatics"/>
        </authorList>
    </citation>
    <scope>NUCLEOTIDE SEQUENCE [LARGE SCALE GENOMIC DNA]</scope>
</reference>
<dbReference type="Pfam" id="PF06367">
    <property type="entry name" value="Drf_FH3"/>
    <property type="match status" value="1"/>
</dbReference>
<gene>
    <name evidence="3" type="ORF">OFLC_LOCUS7142</name>
</gene>